<comment type="caution">
    <text evidence="2">The sequence shown here is derived from an EMBL/GenBank/DDBJ whole genome shotgun (WGS) entry which is preliminary data.</text>
</comment>
<dbReference type="GO" id="GO:0016740">
    <property type="term" value="F:transferase activity"/>
    <property type="evidence" value="ECO:0007669"/>
    <property type="project" value="UniProtKB-KW"/>
</dbReference>
<sequence>MQQVSVVELSSLVRQLMQQGLAPVLLDVREPWEIAQASFTPEGMRRLDIPMQQIPARLGELDPEQPVFVLCHHGMRSLQVAHFLERQSHAEVYNIAGGIDAWSNQVDATTPRY</sequence>
<dbReference type="RefSeq" id="WP_110401307.1">
    <property type="nucleotide sequence ID" value="NZ_QJJS01000012.1"/>
</dbReference>
<proteinExistence type="predicted"/>
<organism evidence="2 3">
    <name type="scientific">Sphaerotilus hippei</name>
    <dbReference type="NCBI Taxonomy" id="744406"/>
    <lineage>
        <taxon>Bacteria</taxon>
        <taxon>Pseudomonadati</taxon>
        <taxon>Pseudomonadota</taxon>
        <taxon>Betaproteobacteria</taxon>
        <taxon>Burkholderiales</taxon>
        <taxon>Sphaerotilaceae</taxon>
        <taxon>Sphaerotilus</taxon>
    </lineage>
</organism>
<evidence type="ECO:0000313" key="2">
    <source>
        <dbReference type="EMBL" id="PXW94694.1"/>
    </source>
</evidence>
<dbReference type="SUPFAM" id="SSF52821">
    <property type="entry name" value="Rhodanese/Cell cycle control phosphatase"/>
    <property type="match status" value="1"/>
</dbReference>
<dbReference type="InterPro" id="IPR052204">
    <property type="entry name" value="PpiC/parvulin_rotamase"/>
</dbReference>
<dbReference type="OrthoDB" id="9811849at2"/>
<gene>
    <name evidence="2" type="ORF">C7444_1129</name>
</gene>
<dbReference type="PROSITE" id="PS50206">
    <property type="entry name" value="RHODANESE_3"/>
    <property type="match status" value="1"/>
</dbReference>
<protein>
    <submittedName>
        <fullName evidence="2">Rhodanese-related sulfurtransferase</fullName>
    </submittedName>
</protein>
<keyword evidence="3" id="KW-1185">Reference proteome</keyword>
<evidence type="ECO:0000259" key="1">
    <source>
        <dbReference type="PROSITE" id="PS50206"/>
    </source>
</evidence>
<dbReference type="AlphaFoldDB" id="A0A318GXP4"/>
<reference evidence="2 3" key="1">
    <citation type="submission" date="2018-05" db="EMBL/GenBank/DDBJ databases">
        <title>Genomic Encyclopedia of Type Strains, Phase IV (KMG-IV): sequencing the most valuable type-strain genomes for metagenomic binning, comparative biology and taxonomic classification.</title>
        <authorList>
            <person name="Goeker M."/>
        </authorList>
    </citation>
    <scope>NUCLEOTIDE SEQUENCE [LARGE SCALE GENOMIC DNA]</scope>
    <source>
        <strain evidence="2 3">DSM 566</strain>
    </source>
</reference>
<dbReference type="EMBL" id="QJJS01000012">
    <property type="protein sequence ID" value="PXW94694.1"/>
    <property type="molecule type" value="Genomic_DNA"/>
</dbReference>
<accession>A0A318GXP4</accession>
<dbReference type="PANTHER" id="PTHR43629:SF2">
    <property type="entry name" value="RHODANESE-LIKE_PPIC DOMAIN-CONTAINING PROTEIN 12, CHLOROPLASTIC"/>
    <property type="match status" value="1"/>
</dbReference>
<dbReference type="Gene3D" id="3.40.250.10">
    <property type="entry name" value="Rhodanese-like domain"/>
    <property type="match status" value="1"/>
</dbReference>
<dbReference type="InterPro" id="IPR001763">
    <property type="entry name" value="Rhodanese-like_dom"/>
</dbReference>
<dbReference type="SMART" id="SM00450">
    <property type="entry name" value="RHOD"/>
    <property type="match status" value="1"/>
</dbReference>
<dbReference type="Proteomes" id="UP000247811">
    <property type="component" value="Unassembled WGS sequence"/>
</dbReference>
<feature type="domain" description="Rhodanese" evidence="1">
    <location>
        <begin position="24"/>
        <end position="111"/>
    </location>
</feature>
<evidence type="ECO:0000313" key="3">
    <source>
        <dbReference type="Proteomes" id="UP000247811"/>
    </source>
</evidence>
<dbReference type="InterPro" id="IPR036873">
    <property type="entry name" value="Rhodanese-like_dom_sf"/>
</dbReference>
<keyword evidence="2" id="KW-0808">Transferase</keyword>
<dbReference type="PANTHER" id="PTHR43629">
    <property type="entry name" value="PEPTIDYL-PROLYL CIS-TRANS ISOMERASE"/>
    <property type="match status" value="1"/>
</dbReference>
<dbReference type="Pfam" id="PF00581">
    <property type="entry name" value="Rhodanese"/>
    <property type="match status" value="1"/>
</dbReference>
<name>A0A318GXP4_9BURK</name>